<keyword evidence="2" id="KW-1185">Reference proteome</keyword>
<sequence length="87" mass="9047">MSDVILGDRQQASGAHLDFTREAGQFKGELELGVGGPLSGSVQTAAPAGQTSGVWKEKKWVQVSVSVSMRTGSGGAEPMLGGLYKHM</sequence>
<dbReference type="EMBL" id="SRLO01001581">
    <property type="protein sequence ID" value="TNN36718.1"/>
    <property type="molecule type" value="Genomic_DNA"/>
</dbReference>
<reference evidence="1 2" key="1">
    <citation type="submission" date="2019-03" db="EMBL/GenBank/DDBJ databases">
        <title>First draft genome of Liparis tanakae, snailfish: a comprehensive survey of snailfish specific genes.</title>
        <authorList>
            <person name="Kim W."/>
            <person name="Song I."/>
            <person name="Jeong J.-H."/>
            <person name="Kim D."/>
            <person name="Kim S."/>
            <person name="Ryu S."/>
            <person name="Song J.Y."/>
            <person name="Lee S.K."/>
        </authorList>
    </citation>
    <scope>NUCLEOTIDE SEQUENCE [LARGE SCALE GENOMIC DNA]</scope>
    <source>
        <tissue evidence="1">Muscle</tissue>
    </source>
</reference>
<gene>
    <name evidence="1" type="ORF">EYF80_053119</name>
</gene>
<comment type="caution">
    <text evidence="1">The sequence shown here is derived from an EMBL/GenBank/DDBJ whole genome shotgun (WGS) entry which is preliminary data.</text>
</comment>
<accession>A0A4Z2F6I6</accession>
<proteinExistence type="predicted"/>
<evidence type="ECO:0000313" key="1">
    <source>
        <dbReference type="EMBL" id="TNN36718.1"/>
    </source>
</evidence>
<protein>
    <submittedName>
        <fullName evidence="1">Uncharacterized protein</fullName>
    </submittedName>
</protein>
<evidence type="ECO:0000313" key="2">
    <source>
        <dbReference type="Proteomes" id="UP000314294"/>
    </source>
</evidence>
<dbReference type="AlphaFoldDB" id="A0A4Z2F6I6"/>
<organism evidence="1 2">
    <name type="scientific">Liparis tanakae</name>
    <name type="common">Tanaka's snailfish</name>
    <dbReference type="NCBI Taxonomy" id="230148"/>
    <lineage>
        <taxon>Eukaryota</taxon>
        <taxon>Metazoa</taxon>
        <taxon>Chordata</taxon>
        <taxon>Craniata</taxon>
        <taxon>Vertebrata</taxon>
        <taxon>Euteleostomi</taxon>
        <taxon>Actinopterygii</taxon>
        <taxon>Neopterygii</taxon>
        <taxon>Teleostei</taxon>
        <taxon>Neoteleostei</taxon>
        <taxon>Acanthomorphata</taxon>
        <taxon>Eupercaria</taxon>
        <taxon>Perciformes</taxon>
        <taxon>Cottioidei</taxon>
        <taxon>Cottales</taxon>
        <taxon>Liparidae</taxon>
        <taxon>Liparis</taxon>
    </lineage>
</organism>
<dbReference type="Proteomes" id="UP000314294">
    <property type="component" value="Unassembled WGS sequence"/>
</dbReference>
<name>A0A4Z2F6I6_9TELE</name>